<dbReference type="AlphaFoldDB" id="A0A6J7HPB4"/>
<dbReference type="EMBL" id="CAEMXZ010000001">
    <property type="protein sequence ID" value="CAB4322298.1"/>
    <property type="molecule type" value="Genomic_DNA"/>
</dbReference>
<protein>
    <submittedName>
        <fullName evidence="3">Unannotated protein</fullName>
    </submittedName>
</protein>
<proteinExistence type="inferred from homology"/>
<dbReference type="Pfam" id="PF01327">
    <property type="entry name" value="Pep_deformylase"/>
    <property type="match status" value="1"/>
</dbReference>
<reference evidence="3" key="1">
    <citation type="submission" date="2020-05" db="EMBL/GenBank/DDBJ databases">
        <authorList>
            <person name="Chiriac C."/>
            <person name="Salcher M."/>
            <person name="Ghai R."/>
            <person name="Kavagutti S V."/>
        </authorList>
    </citation>
    <scope>NUCLEOTIDE SEQUENCE</scope>
</reference>
<dbReference type="EMBL" id="CAFBNC010000005">
    <property type="protein sequence ID" value="CAB4923027.1"/>
    <property type="molecule type" value="Genomic_DNA"/>
</dbReference>
<dbReference type="GO" id="GO:0042586">
    <property type="term" value="F:peptide deformylase activity"/>
    <property type="evidence" value="ECO:0007669"/>
    <property type="project" value="InterPro"/>
</dbReference>
<dbReference type="HAMAP" id="MF_00163">
    <property type="entry name" value="Pep_deformylase"/>
    <property type="match status" value="1"/>
</dbReference>
<gene>
    <name evidence="2" type="ORF">UFOPK1392_00032</name>
    <name evidence="3" type="ORF">UFOPK3733_00189</name>
</gene>
<dbReference type="PRINTS" id="PR01576">
    <property type="entry name" value="PDEFORMYLASE"/>
</dbReference>
<dbReference type="PIRSF" id="PIRSF004749">
    <property type="entry name" value="Pep_def"/>
    <property type="match status" value="1"/>
</dbReference>
<organism evidence="3">
    <name type="scientific">freshwater metagenome</name>
    <dbReference type="NCBI Taxonomy" id="449393"/>
    <lineage>
        <taxon>unclassified sequences</taxon>
        <taxon>metagenomes</taxon>
        <taxon>ecological metagenomes</taxon>
    </lineage>
</organism>
<accession>A0A6J7HPB4</accession>
<name>A0A6J7HPB4_9ZZZZ</name>
<dbReference type="PANTHER" id="PTHR10458:SF22">
    <property type="entry name" value="PEPTIDE DEFORMYLASE"/>
    <property type="match status" value="1"/>
</dbReference>
<dbReference type="NCBIfam" id="NF001159">
    <property type="entry name" value="PRK00150.1-3"/>
    <property type="match status" value="1"/>
</dbReference>
<evidence type="ECO:0000256" key="1">
    <source>
        <dbReference type="ARBA" id="ARBA00010759"/>
    </source>
</evidence>
<dbReference type="Gene3D" id="3.90.45.10">
    <property type="entry name" value="Peptide deformylase"/>
    <property type="match status" value="1"/>
</dbReference>
<evidence type="ECO:0000313" key="3">
    <source>
        <dbReference type="EMBL" id="CAB4923027.1"/>
    </source>
</evidence>
<dbReference type="InterPro" id="IPR036821">
    <property type="entry name" value="Peptide_deformylase_sf"/>
</dbReference>
<dbReference type="CDD" id="cd00487">
    <property type="entry name" value="Pep_deformylase"/>
    <property type="match status" value="1"/>
</dbReference>
<dbReference type="SUPFAM" id="SSF56420">
    <property type="entry name" value="Peptide deformylase"/>
    <property type="match status" value="1"/>
</dbReference>
<dbReference type="InterPro" id="IPR023635">
    <property type="entry name" value="Peptide_deformylase"/>
</dbReference>
<evidence type="ECO:0000313" key="2">
    <source>
        <dbReference type="EMBL" id="CAB4322298.1"/>
    </source>
</evidence>
<comment type="similarity">
    <text evidence="1">Belongs to the polypeptide deformylase family.</text>
</comment>
<dbReference type="NCBIfam" id="TIGR00079">
    <property type="entry name" value="pept_deformyl"/>
    <property type="match status" value="1"/>
</dbReference>
<sequence>MAPHVIRIIGDPVLKQRAADVDRVDGSFVKLVDDMFVTMYDAPGVGLAAPQIGVQKRFFVFDHDDDPGVIINPTIVESRGEAEFVEGCLSVPGLHWEILRPAEIHVHGYDLNGNELNLELDDFACRVFQHEIDHLDGVLLVEHLTDEQRREARRALSDLRMRHLTAPEPDIAPGRLRLI</sequence>
<dbReference type="PANTHER" id="PTHR10458">
    <property type="entry name" value="PEPTIDE DEFORMYLASE"/>
    <property type="match status" value="1"/>
</dbReference>